<reference evidence="3 4" key="1">
    <citation type="journal article" date="2019" name="Int. J. Syst. Evol. Microbiol.">
        <title>The Global Catalogue of Microorganisms (GCM) 10K type strain sequencing project: providing services to taxonomists for standard genome sequencing and annotation.</title>
        <authorList>
            <consortium name="The Broad Institute Genomics Platform"/>
            <consortium name="The Broad Institute Genome Sequencing Center for Infectious Disease"/>
            <person name="Wu L."/>
            <person name="Ma J."/>
        </authorList>
    </citation>
    <scope>NUCLEOTIDE SEQUENCE [LARGE SCALE GENOMIC DNA]</scope>
    <source>
        <strain evidence="3 4">RDMS1</strain>
    </source>
</reference>
<evidence type="ECO:0000313" key="4">
    <source>
        <dbReference type="Proteomes" id="UP001596417"/>
    </source>
</evidence>
<dbReference type="PROSITE" id="PS51142">
    <property type="entry name" value="NAS"/>
    <property type="match status" value="1"/>
</dbReference>
<protein>
    <submittedName>
        <fullName evidence="3">Nicotianamine synthase family protein</fullName>
    </submittedName>
</protein>
<comment type="caution">
    <text evidence="3">The sequence shown here is derived from an EMBL/GenBank/DDBJ whole genome shotgun (WGS) entry which is preliminary data.</text>
</comment>
<dbReference type="SUPFAM" id="SSF53335">
    <property type="entry name" value="S-adenosyl-L-methionine-dependent methyltransferases"/>
    <property type="match status" value="1"/>
</dbReference>
<dbReference type="InterPro" id="IPR004298">
    <property type="entry name" value="Nicotian_synth"/>
</dbReference>
<dbReference type="PANTHER" id="PTHR32266:SF12">
    <property type="entry name" value="NICOTIANAMINE SYNTHASE 3"/>
    <property type="match status" value="1"/>
</dbReference>
<gene>
    <name evidence="3" type="ORF">ACFQL7_21755</name>
</gene>
<dbReference type="Proteomes" id="UP001596417">
    <property type="component" value="Unassembled WGS sequence"/>
</dbReference>
<dbReference type="InterPro" id="IPR029063">
    <property type="entry name" value="SAM-dependent_MTases_sf"/>
</dbReference>
<evidence type="ECO:0000256" key="1">
    <source>
        <dbReference type="ARBA" id="ARBA00022679"/>
    </source>
</evidence>
<keyword evidence="2" id="KW-0949">S-adenosyl-L-methionine</keyword>
<organism evidence="3 4">
    <name type="scientific">Halocatena marina</name>
    <dbReference type="NCBI Taxonomy" id="2934937"/>
    <lineage>
        <taxon>Archaea</taxon>
        <taxon>Methanobacteriati</taxon>
        <taxon>Methanobacteriota</taxon>
        <taxon>Stenosarchaea group</taxon>
        <taxon>Halobacteria</taxon>
        <taxon>Halobacteriales</taxon>
        <taxon>Natronomonadaceae</taxon>
        <taxon>Halocatena</taxon>
    </lineage>
</organism>
<dbReference type="Gene3D" id="3.40.50.150">
    <property type="entry name" value="Vaccinia Virus protein VP39"/>
    <property type="match status" value="1"/>
</dbReference>
<dbReference type="Pfam" id="PF03059">
    <property type="entry name" value="NAS"/>
    <property type="match status" value="1"/>
</dbReference>
<keyword evidence="1" id="KW-0808">Transferase</keyword>
<evidence type="ECO:0000256" key="2">
    <source>
        <dbReference type="ARBA" id="ARBA00022691"/>
    </source>
</evidence>
<accession>A0ABD5YSQ8</accession>
<sequence>MSNIAVPSTIPTLYRTLASLDSYEPSPETNRLFSRLVTLVLSDNGSIDLEETAINNLRTICATAEYRLERHWSGRIVESDDPQTTLAQFPYIENYQRLAVMEHEGLVETGASVPDHTAFVGGGPLPLSALYLANHGWSGTIIDHNPEAVALARALISALETDLSIHLADGAVVDYADYDLIHVAALVGGTEGMAYSIRSRRQQTPDRFYLLVGPRSSSTPLSTASRRYVRPFSSSPDGSTARRYYQLGGVLSGVSDSTAAYSHSS</sequence>
<dbReference type="RefSeq" id="WP_390206662.1">
    <property type="nucleotide sequence ID" value="NZ_JBHTAX010000004.1"/>
</dbReference>
<keyword evidence="4" id="KW-1185">Reference proteome</keyword>
<proteinExistence type="predicted"/>
<dbReference type="AlphaFoldDB" id="A0ABD5YSQ8"/>
<dbReference type="EMBL" id="JBHTAX010000004">
    <property type="protein sequence ID" value="MFC7192178.1"/>
    <property type="molecule type" value="Genomic_DNA"/>
</dbReference>
<dbReference type="GO" id="GO:0016740">
    <property type="term" value="F:transferase activity"/>
    <property type="evidence" value="ECO:0007669"/>
    <property type="project" value="UniProtKB-KW"/>
</dbReference>
<name>A0ABD5YSQ8_9EURY</name>
<dbReference type="PANTHER" id="PTHR32266">
    <property type="entry name" value="NICOTIANAMINE SYNTHASE 3"/>
    <property type="match status" value="1"/>
</dbReference>
<evidence type="ECO:0000313" key="3">
    <source>
        <dbReference type="EMBL" id="MFC7192178.1"/>
    </source>
</evidence>